<dbReference type="GO" id="GO:0006355">
    <property type="term" value="P:regulation of DNA-templated transcription"/>
    <property type="evidence" value="ECO:0007669"/>
    <property type="project" value="InterPro"/>
</dbReference>
<gene>
    <name evidence="8" type="ORF">H8E29_02150</name>
</gene>
<dbReference type="Pfam" id="PF00196">
    <property type="entry name" value="GerE"/>
    <property type="match status" value="1"/>
</dbReference>
<dbReference type="SUPFAM" id="SSF52172">
    <property type="entry name" value="CheY-like"/>
    <property type="match status" value="1"/>
</dbReference>
<dbReference type="GO" id="GO:0003677">
    <property type="term" value="F:DNA binding"/>
    <property type="evidence" value="ECO:0007669"/>
    <property type="project" value="UniProtKB-KW"/>
</dbReference>
<organism evidence="8 9">
    <name type="scientific">Candidatus Desulfolinea nitratireducens</name>
    <dbReference type="NCBI Taxonomy" id="2841698"/>
    <lineage>
        <taxon>Bacteria</taxon>
        <taxon>Bacillati</taxon>
        <taxon>Chloroflexota</taxon>
        <taxon>Anaerolineae</taxon>
        <taxon>Anaerolineales</taxon>
        <taxon>Anaerolineales incertae sedis</taxon>
        <taxon>Candidatus Desulfolinea</taxon>
    </lineage>
</organism>
<dbReference type="PROSITE" id="PS50110">
    <property type="entry name" value="RESPONSE_REGULATORY"/>
    <property type="match status" value="1"/>
</dbReference>
<dbReference type="InterPro" id="IPR039420">
    <property type="entry name" value="WalR-like"/>
</dbReference>
<keyword evidence="2" id="KW-0805">Transcription regulation</keyword>
<dbReference type="PANTHER" id="PTHR43214:SF41">
    <property type="entry name" value="NITRATE_NITRITE RESPONSE REGULATOR PROTEIN NARP"/>
    <property type="match status" value="1"/>
</dbReference>
<evidence type="ECO:0000313" key="8">
    <source>
        <dbReference type="EMBL" id="MBC8334042.1"/>
    </source>
</evidence>
<comment type="caution">
    <text evidence="8">The sequence shown here is derived from an EMBL/GenBank/DDBJ whole genome shotgun (WGS) entry which is preliminary data.</text>
</comment>
<dbReference type="PROSITE" id="PS50043">
    <property type="entry name" value="HTH_LUXR_2"/>
    <property type="match status" value="1"/>
</dbReference>
<dbReference type="AlphaFoldDB" id="A0A8J6NH58"/>
<keyword evidence="1 5" id="KW-0597">Phosphoprotein</keyword>
<feature type="domain" description="Response regulatory" evidence="7">
    <location>
        <begin position="6"/>
        <end position="122"/>
    </location>
</feature>
<name>A0A8J6NH58_9CHLR</name>
<keyword evidence="4" id="KW-0804">Transcription</keyword>
<dbReference type="Gene3D" id="3.40.50.2300">
    <property type="match status" value="1"/>
</dbReference>
<proteinExistence type="predicted"/>
<evidence type="ECO:0000256" key="4">
    <source>
        <dbReference type="ARBA" id="ARBA00023163"/>
    </source>
</evidence>
<evidence type="ECO:0000259" key="7">
    <source>
        <dbReference type="PROSITE" id="PS50110"/>
    </source>
</evidence>
<keyword evidence="3" id="KW-0238">DNA-binding</keyword>
<evidence type="ECO:0000256" key="2">
    <source>
        <dbReference type="ARBA" id="ARBA00023015"/>
    </source>
</evidence>
<dbReference type="PANTHER" id="PTHR43214">
    <property type="entry name" value="TWO-COMPONENT RESPONSE REGULATOR"/>
    <property type="match status" value="1"/>
</dbReference>
<sequence>MTEKIRVLLVDDHKVLRDGLRVLIDGENDLTTVAEAGTGKEAIQRTIDLTPDVVVLDIGLPDSNGIDVVSEIRRHELSARIVILSMYGDRELVLRAIEAGCDGFVPKSSAHTDLLQAIRTVHQGKRFLHPDAATEMINGMLAKQDEKRLLSMLSEREIEVLRLVARGYTSKEIGDQLALSPKTVDTYRQRAMSKLDLDSRAEIIDFALKAGLLNGDHPLK</sequence>
<dbReference type="Pfam" id="PF00072">
    <property type="entry name" value="Response_reg"/>
    <property type="match status" value="1"/>
</dbReference>
<dbReference type="SMART" id="SM00448">
    <property type="entry name" value="REC"/>
    <property type="match status" value="1"/>
</dbReference>
<dbReference type="InterPro" id="IPR016032">
    <property type="entry name" value="Sig_transdc_resp-reg_C-effctor"/>
</dbReference>
<dbReference type="SUPFAM" id="SSF46894">
    <property type="entry name" value="C-terminal effector domain of the bipartite response regulators"/>
    <property type="match status" value="1"/>
</dbReference>
<dbReference type="PROSITE" id="PS00622">
    <property type="entry name" value="HTH_LUXR_1"/>
    <property type="match status" value="1"/>
</dbReference>
<evidence type="ECO:0000256" key="1">
    <source>
        <dbReference type="ARBA" id="ARBA00022553"/>
    </source>
</evidence>
<evidence type="ECO:0000256" key="5">
    <source>
        <dbReference type="PROSITE-ProRule" id="PRU00169"/>
    </source>
</evidence>
<feature type="modified residue" description="4-aspartylphosphate" evidence="5">
    <location>
        <position position="57"/>
    </location>
</feature>
<evidence type="ECO:0000259" key="6">
    <source>
        <dbReference type="PROSITE" id="PS50043"/>
    </source>
</evidence>
<dbReference type="InterPro" id="IPR000792">
    <property type="entry name" value="Tscrpt_reg_LuxR_C"/>
</dbReference>
<evidence type="ECO:0000256" key="3">
    <source>
        <dbReference type="ARBA" id="ARBA00023125"/>
    </source>
</evidence>
<dbReference type="PRINTS" id="PR00038">
    <property type="entry name" value="HTHLUXR"/>
</dbReference>
<dbReference type="InterPro" id="IPR001789">
    <property type="entry name" value="Sig_transdc_resp-reg_receiver"/>
</dbReference>
<dbReference type="SMART" id="SM00421">
    <property type="entry name" value="HTH_LUXR"/>
    <property type="match status" value="1"/>
</dbReference>
<dbReference type="GO" id="GO:0000160">
    <property type="term" value="P:phosphorelay signal transduction system"/>
    <property type="evidence" value="ECO:0007669"/>
    <property type="project" value="InterPro"/>
</dbReference>
<feature type="domain" description="HTH luxR-type" evidence="6">
    <location>
        <begin position="146"/>
        <end position="211"/>
    </location>
</feature>
<protein>
    <submittedName>
        <fullName evidence="8">Response regulator transcription factor</fullName>
    </submittedName>
</protein>
<dbReference type="Proteomes" id="UP000614469">
    <property type="component" value="Unassembled WGS sequence"/>
</dbReference>
<dbReference type="InterPro" id="IPR058245">
    <property type="entry name" value="NreC/VraR/RcsB-like_REC"/>
</dbReference>
<reference evidence="8 9" key="1">
    <citation type="submission" date="2020-08" db="EMBL/GenBank/DDBJ databases">
        <title>Bridging the membrane lipid divide: bacteria of the FCB group superphylum have the potential to synthesize archaeal ether lipids.</title>
        <authorList>
            <person name="Villanueva L."/>
            <person name="Von Meijenfeldt F.A.B."/>
            <person name="Westbye A.B."/>
            <person name="Yadav S."/>
            <person name="Hopmans E.C."/>
            <person name="Dutilh B.E."/>
            <person name="Sinninghe Damste J.S."/>
        </authorList>
    </citation>
    <scope>NUCLEOTIDE SEQUENCE [LARGE SCALE GENOMIC DNA]</scope>
    <source>
        <strain evidence="8">NIOZ-UU36</strain>
    </source>
</reference>
<dbReference type="CDD" id="cd06170">
    <property type="entry name" value="LuxR_C_like"/>
    <property type="match status" value="1"/>
</dbReference>
<evidence type="ECO:0000313" key="9">
    <source>
        <dbReference type="Proteomes" id="UP000614469"/>
    </source>
</evidence>
<dbReference type="InterPro" id="IPR011006">
    <property type="entry name" value="CheY-like_superfamily"/>
</dbReference>
<dbReference type="EMBL" id="JACNJN010000039">
    <property type="protein sequence ID" value="MBC8334042.1"/>
    <property type="molecule type" value="Genomic_DNA"/>
</dbReference>
<accession>A0A8J6NH58</accession>
<dbReference type="CDD" id="cd17535">
    <property type="entry name" value="REC_NarL-like"/>
    <property type="match status" value="1"/>
</dbReference>